<evidence type="ECO:0000313" key="8">
    <source>
        <dbReference type="Proteomes" id="UP000535491"/>
    </source>
</evidence>
<dbReference type="InterPro" id="IPR027417">
    <property type="entry name" value="P-loop_NTPase"/>
</dbReference>
<dbReference type="InterPro" id="IPR000212">
    <property type="entry name" value="DNA_helicase_UvrD/REP"/>
</dbReference>
<evidence type="ECO:0000256" key="5">
    <source>
        <dbReference type="PROSITE-ProRule" id="PRU00560"/>
    </source>
</evidence>
<dbReference type="GO" id="GO:0005524">
    <property type="term" value="F:ATP binding"/>
    <property type="evidence" value="ECO:0007669"/>
    <property type="project" value="UniProtKB-UniRule"/>
</dbReference>
<dbReference type="PANTHER" id="PTHR11070">
    <property type="entry name" value="UVRD / RECB / PCRA DNA HELICASE FAMILY MEMBER"/>
    <property type="match status" value="1"/>
</dbReference>
<evidence type="ECO:0000256" key="2">
    <source>
        <dbReference type="ARBA" id="ARBA00022801"/>
    </source>
</evidence>
<dbReference type="GO" id="GO:0000725">
    <property type="term" value="P:recombinational repair"/>
    <property type="evidence" value="ECO:0007669"/>
    <property type="project" value="TreeGrafter"/>
</dbReference>
<name>A0A7W1WV54_9BACL</name>
<accession>A0A7W1WV54</accession>
<keyword evidence="1 5" id="KW-0547">Nucleotide-binding</keyword>
<dbReference type="SUPFAM" id="SSF52540">
    <property type="entry name" value="P-loop containing nucleoside triphosphate hydrolases"/>
    <property type="match status" value="1"/>
</dbReference>
<dbReference type="PANTHER" id="PTHR11070:SF67">
    <property type="entry name" value="DNA 3'-5' HELICASE"/>
    <property type="match status" value="1"/>
</dbReference>
<gene>
    <name evidence="7" type="ORF">H1191_19350</name>
</gene>
<protein>
    <submittedName>
        <fullName evidence="7">ATP-dependent helicase</fullName>
    </submittedName>
</protein>
<keyword evidence="2 5" id="KW-0378">Hydrolase</keyword>
<dbReference type="RefSeq" id="WP_181754827.1">
    <property type="nucleotide sequence ID" value="NZ_JACEIQ010000034.1"/>
</dbReference>
<evidence type="ECO:0000313" key="7">
    <source>
        <dbReference type="EMBL" id="MBA4496421.1"/>
    </source>
</evidence>
<dbReference type="AlphaFoldDB" id="A0A7W1WV54"/>
<dbReference type="Gene3D" id="3.40.50.300">
    <property type="entry name" value="P-loop containing nucleotide triphosphate hydrolases"/>
    <property type="match status" value="2"/>
</dbReference>
<dbReference type="GO" id="GO:0043138">
    <property type="term" value="F:3'-5' DNA helicase activity"/>
    <property type="evidence" value="ECO:0007669"/>
    <property type="project" value="TreeGrafter"/>
</dbReference>
<reference evidence="7 8" key="1">
    <citation type="submission" date="2020-07" db="EMBL/GenBank/DDBJ databases">
        <authorList>
            <person name="Feng H."/>
        </authorList>
    </citation>
    <scope>NUCLEOTIDE SEQUENCE [LARGE SCALE GENOMIC DNA]</scope>
    <source>
        <strain evidence="8">s-10</strain>
    </source>
</reference>
<dbReference type="PROSITE" id="PS51198">
    <property type="entry name" value="UVRD_HELICASE_ATP_BIND"/>
    <property type="match status" value="1"/>
</dbReference>
<dbReference type="EMBL" id="JACEIQ010000034">
    <property type="protein sequence ID" value="MBA4496421.1"/>
    <property type="molecule type" value="Genomic_DNA"/>
</dbReference>
<evidence type="ECO:0000256" key="3">
    <source>
        <dbReference type="ARBA" id="ARBA00022806"/>
    </source>
</evidence>
<dbReference type="GO" id="GO:0005829">
    <property type="term" value="C:cytosol"/>
    <property type="evidence" value="ECO:0007669"/>
    <property type="project" value="TreeGrafter"/>
</dbReference>
<comment type="caution">
    <text evidence="7">The sequence shown here is derived from an EMBL/GenBank/DDBJ whole genome shotgun (WGS) entry which is preliminary data.</text>
</comment>
<evidence type="ECO:0000256" key="4">
    <source>
        <dbReference type="ARBA" id="ARBA00022840"/>
    </source>
</evidence>
<evidence type="ECO:0000256" key="1">
    <source>
        <dbReference type="ARBA" id="ARBA00022741"/>
    </source>
</evidence>
<dbReference type="Pfam" id="PF00580">
    <property type="entry name" value="UvrD-helicase"/>
    <property type="match status" value="1"/>
</dbReference>
<keyword evidence="4 5" id="KW-0067">ATP-binding</keyword>
<feature type="domain" description="UvrD-like helicase ATP-binding" evidence="6">
    <location>
        <begin position="1"/>
        <end position="266"/>
    </location>
</feature>
<dbReference type="InterPro" id="IPR014016">
    <property type="entry name" value="UvrD-like_ATP-bd"/>
</dbReference>
<sequence length="569" mass="66626">MYEPTPEQTKILCCDSNCVVAAGPGSGKTSTISHKINLALNDLRWFQGVIAISYTNKASNELKRKTERICHDLKNSFFGTIDSFYISNIIIPFGKRFFGIPNQHITIEKFENVDKDYIEEIKYLLEQILDRYKGVTIEDLEKNNIKPIEQILSRDFEFIARNFIQGRFDLRLVGHIANLIFLSSKSCRRYFKARYKYLFIDEFQDSGLEQYYLFLRISEIGIVSWAIGDVNQSIYRFAEKSSKYLAKLMQIKQFEYLPMTKNHRCHPSIDYYSKKLLNPDMKNNEHVVKDIRVFEAYIEGNEKDIGSWLDNELEKIKQSFNVLSNSKIGVLARYDRTLNFFVEGLRTPYKLHVKTNLDDDQSFLGALFRKLLAFAFDHNKTAYSFIDEYFDRESPKDQFKINRVKELLASLRGHCDAFLNKKGNLLESITEIFSDIALIIYPNINSSRSISNLKLVLADEKQLMVYKPAEPNQIQLMTLHKSKGLEFDIVIHVDLYQYVIPGYNWIVYEDREEFIDSMNLHYVGITRAREAVIFAISSERYHSSSKEFRRAERSELLDGDIENYRLEWS</sequence>
<proteinExistence type="predicted"/>
<dbReference type="GO" id="GO:0016787">
    <property type="term" value="F:hydrolase activity"/>
    <property type="evidence" value="ECO:0007669"/>
    <property type="project" value="UniProtKB-UniRule"/>
</dbReference>
<organism evidence="7 8">
    <name type="scientific">Paenactinomyces guangxiensis</name>
    <dbReference type="NCBI Taxonomy" id="1490290"/>
    <lineage>
        <taxon>Bacteria</taxon>
        <taxon>Bacillati</taxon>
        <taxon>Bacillota</taxon>
        <taxon>Bacilli</taxon>
        <taxon>Bacillales</taxon>
        <taxon>Thermoactinomycetaceae</taxon>
        <taxon>Paenactinomyces</taxon>
    </lineage>
</organism>
<keyword evidence="8" id="KW-1185">Reference proteome</keyword>
<dbReference type="Proteomes" id="UP000535491">
    <property type="component" value="Unassembled WGS sequence"/>
</dbReference>
<evidence type="ECO:0000259" key="6">
    <source>
        <dbReference type="PROSITE" id="PS51198"/>
    </source>
</evidence>
<dbReference type="GO" id="GO:0003677">
    <property type="term" value="F:DNA binding"/>
    <property type="evidence" value="ECO:0007669"/>
    <property type="project" value="InterPro"/>
</dbReference>
<keyword evidence="3 5" id="KW-0347">Helicase</keyword>
<feature type="binding site" evidence="5">
    <location>
        <begin position="22"/>
        <end position="29"/>
    </location>
    <ligand>
        <name>ATP</name>
        <dbReference type="ChEBI" id="CHEBI:30616"/>
    </ligand>
</feature>